<dbReference type="EMBL" id="UINC01087485">
    <property type="protein sequence ID" value="SVC36890.1"/>
    <property type="molecule type" value="Genomic_DNA"/>
</dbReference>
<proteinExistence type="predicted"/>
<dbReference type="InterPro" id="IPR005288">
    <property type="entry name" value="NadB"/>
</dbReference>
<evidence type="ECO:0008006" key="2">
    <source>
        <dbReference type="Google" id="ProtNLM"/>
    </source>
</evidence>
<dbReference type="PANTHER" id="PTHR42716:SF1">
    <property type="entry name" value="SLL0471 PROTEIN"/>
    <property type="match status" value="1"/>
</dbReference>
<dbReference type="Pfam" id="PF12831">
    <property type="entry name" value="FAD_oxidored"/>
    <property type="match status" value="1"/>
</dbReference>
<dbReference type="GO" id="GO:0009435">
    <property type="term" value="P:NAD+ biosynthetic process"/>
    <property type="evidence" value="ECO:0007669"/>
    <property type="project" value="InterPro"/>
</dbReference>
<organism evidence="1">
    <name type="scientific">marine metagenome</name>
    <dbReference type="NCBI Taxonomy" id="408172"/>
    <lineage>
        <taxon>unclassified sequences</taxon>
        <taxon>metagenomes</taxon>
        <taxon>ecological metagenomes</taxon>
    </lineage>
</organism>
<gene>
    <name evidence="1" type="ORF">METZ01_LOCUS289744</name>
</gene>
<evidence type="ECO:0000313" key="1">
    <source>
        <dbReference type="EMBL" id="SVC36890.1"/>
    </source>
</evidence>
<name>A0A382LJS7_9ZZZZ</name>
<reference evidence="1" key="1">
    <citation type="submission" date="2018-05" db="EMBL/GenBank/DDBJ databases">
        <authorList>
            <person name="Lanie J.A."/>
            <person name="Ng W.-L."/>
            <person name="Kazmierczak K.M."/>
            <person name="Andrzejewski T.M."/>
            <person name="Davidsen T.M."/>
            <person name="Wayne K.J."/>
            <person name="Tettelin H."/>
            <person name="Glass J.I."/>
            <person name="Rusch D."/>
            <person name="Podicherti R."/>
            <person name="Tsui H.-C.T."/>
            <person name="Winkler M.E."/>
        </authorList>
    </citation>
    <scope>NUCLEOTIDE SEQUENCE</scope>
</reference>
<dbReference type="AlphaFoldDB" id="A0A382LJS7"/>
<protein>
    <recommendedName>
        <fullName evidence="2">FAD-dependent oxidoreductase</fullName>
    </recommendedName>
</protein>
<feature type="non-terminal residue" evidence="1">
    <location>
        <position position="1"/>
    </location>
</feature>
<dbReference type="GO" id="GO:0008734">
    <property type="term" value="F:L-aspartate oxidase activity"/>
    <property type="evidence" value="ECO:0007669"/>
    <property type="project" value="InterPro"/>
</dbReference>
<sequence length="309" mass="35456">QNGSHTINQPSQYSQWRDYVPQLHPAWSGKMLSWTYPQPTTLEPIHRVLLPEESDDPWTSLWTYRRLICRDHYPTEIMPHEVTLVNWPQNDYLEGNIIDKTPDLVDMYRHQARQLSLSLLYWMQVEAPRPDGGVGYPGLYLRPDITGTDDGLAKMPYIRESRRIRAEFTVTENHVGTDARNGACAEKFDDSVGIGCYRIDLHPSTSGRNYIDISSLPFQIPLGAMIPIRLENLIPANKNIGTTHITNGCYRLHPVEWNIGESAGMLAAFCLAHQLKPRQVRNQHKYLRSFQNLLQSHGVELEWPQTSSV</sequence>
<dbReference type="PANTHER" id="PTHR42716">
    <property type="entry name" value="L-ASPARTATE OXIDASE"/>
    <property type="match status" value="1"/>
</dbReference>
<accession>A0A382LJS7</accession>